<dbReference type="Pfam" id="PF01850">
    <property type="entry name" value="PIN"/>
    <property type="match status" value="1"/>
</dbReference>
<keyword evidence="6" id="KW-0800">Toxin</keyword>
<evidence type="ECO:0000256" key="2">
    <source>
        <dbReference type="ARBA" id="ARBA00022722"/>
    </source>
</evidence>
<evidence type="ECO:0000256" key="3">
    <source>
        <dbReference type="ARBA" id="ARBA00022723"/>
    </source>
</evidence>
<keyword evidence="1 6" id="KW-1277">Toxin-antitoxin system</keyword>
<accession>A0ABU2LBI6</accession>
<dbReference type="CDD" id="cd09873">
    <property type="entry name" value="PIN_Pae0151-like"/>
    <property type="match status" value="1"/>
</dbReference>
<comment type="cofactor">
    <cofactor evidence="6">
        <name>Mg(2+)</name>
        <dbReference type="ChEBI" id="CHEBI:18420"/>
    </cofactor>
</comment>
<comment type="similarity">
    <text evidence="6">Belongs to the PINc/VapC protein family.</text>
</comment>
<evidence type="ECO:0000313" key="9">
    <source>
        <dbReference type="Proteomes" id="UP001183388"/>
    </source>
</evidence>
<feature type="domain" description="PIN" evidence="7">
    <location>
        <begin position="2"/>
        <end position="120"/>
    </location>
</feature>
<protein>
    <recommendedName>
        <fullName evidence="6">Ribonuclease VapC</fullName>
        <shortName evidence="6">RNase VapC</shortName>
        <ecNumber evidence="6">3.1.-.-</ecNumber>
    </recommendedName>
    <alternativeName>
        <fullName evidence="6">Toxin VapC</fullName>
    </alternativeName>
</protein>
<keyword evidence="5 6" id="KW-0460">Magnesium</keyword>
<comment type="caution">
    <text evidence="6">Lacks conserved residue(s) required for the propagation of feature annotation.</text>
</comment>
<dbReference type="InterPro" id="IPR029060">
    <property type="entry name" value="PIN-like_dom_sf"/>
</dbReference>
<proteinExistence type="inferred from homology"/>
<evidence type="ECO:0000313" key="8">
    <source>
        <dbReference type="EMBL" id="MDT0308935.1"/>
    </source>
</evidence>
<evidence type="ECO:0000256" key="4">
    <source>
        <dbReference type="ARBA" id="ARBA00022801"/>
    </source>
</evidence>
<reference evidence="9" key="1">
    <citation type="submission" date="2023-07" db="EMBL/GenBank/DDBJ databases">
        <title>30 novel species of actinomycetes from the DSMZ collection.</title>
        <authorList>
            <person name="Nouioui I."/>
        </authorList>
    </citation>
    <scope>NUCLEOTIDE SEQUENCE [LARGE SCALE GENOMIC DNA]</scope>
    <source>
        <strain evidence="9">DSM 44917</strain>
    </source>
</reference>
<dbReference type="PANTHER" id="PTHR35901:SF1">
    <property type="entry name" value="EXONUCLEASE VAPC9"/>
    <property type="match status" value="1"/>
</dbReference>
<dbReference type="HAMAP" id="MF_00265">
    <property type="entry name" value="VapC_Nob1"/>
    <property type="match status" value="1"/>
</dbReference>
<sequence length="130" mass="13833">MIVVATSVLVASLVDEGPAGKACASRLTGEDLAAPALLDLEVTSVLRRLLRGGRIGQDSAGEAMTALPLLPIRRVQHLDLLPRVWELRDNLTPYDASYVALAETLGVPLVTGDARLRRAPGVRCAVEVIQ</sequence>
<dbReference type="InterPro" id="IPR051619">
    <property type="entry name" value="TypeII_TA_RNase_PINc/VapC"/>
</dbReference>
<comment type="function">
    <text evidence="6">Toxic component of a toxin-antitoxin (TA) system. An RNase.</text>
</comment>
<dbReference type="Proteomes" id="UP001183388">
    <property type="component" value="Unassembled WGS sequence"/>
</dbReference>
<keyword evidence="9" id="KW-1185">Reference proteome</keyword>
<dbReference type="InterPro" id="IPR044153">
    <property type="entry name" value="PIN_Pae0151-like"/>
</dbReference>
<evidence type="ECO:0000259" key="7">
    <source>
        <dbReference type="Pfam" id="PF01850"/>
    </source>
</evidence>
<dbReference type="InterPro" id="IPR002716">
    <property type="entry name" value="PIN_dom"/>
</dbReference>
<dbReference type="EMBL" id="JAVREN010000028">
    <property type="protein sequence ID" value="MDT0308935.1"/>
    <property type="molecule type" value="Genomic_DNA"/>
</dbReference>
<dbReference type="Gene3D" id="3.40.50.1010">
    <property type="entry name" value="5'-nuclease"/>
    <property type="match status" value="1"/>
</dbReference>
<name>A0ABU2LBI6_9ACTN</name>
<evidence type="ECO:0000256" key="6">
    <source>
        <dbReference type="HAMAP-Rule" id="MF_00265"/>
    </source>
</evidence>
<gene>
    <name evidence="6" type="primary">vapC</name>
    <name evidence="8" type="ORF">RM780_18490</name>
</gene>
<dbReference type="SUPFAM" id="SSF88723">
    <property type="entry name" value="PIN domain-like"/>
    <property type="match status" value="1"/>
</dbReference>
<comment type="caution">
    <text evidence="8">The sequence shown here is derived from an EMBL/GenBank/DDBJ whole genome shotgun (WGS) entry which is preliminary data.</text>
</comment>
<feature type="binding site" evidence="6">
    <location>
        <position position="95"/>
    </location>
    <ligand>
        <name>Mg(2+)</name>
        <dbReference type="ChEBI" id="CHEBI:18420"/>
    </ligand>
</feature>
<organism evidence="8 9">
    <name type="scientific">Streptomyces boetiae</name>
    <dbReference type="NCBI Taxonomy" id="3075541"/>
    <lineage>
        <taxon>Bacteria</taxon>
        <taxon>Bacillati</taxon>
        <taxon>Actinomycetota</taxon>
        <taxon>Actinomycetes</taxon>
        <taxon>Kitasatosporales</taxon>
        <taxon>Streptomycetaceae</taxon>
        <taxon>Streptomyces</taxon>
    </lineage>
</organism>
<evidence type="ECO:0000256" key="1">
    <source>
        <dbReference type="ARBA" id="ARBA00022649"/>
    </source>
</evidence>
<evidence type="ECO:0000256" key="5">
    <source>
        <dbReference type="ARBA" id="ARBA00022842"/>
    </source>
</evidence>
<dbReference type="RefSeq" id="WP_311631884.1">
    <property type="nucleotide sequence ID" value="NZ_JAVREN010000028.1"/>
</dbReference>
<keyword evidence="4 6" id="KW-0378">Hydrolase</keyword>
<dbReference type="InterPro" id="IPR022907">
    <property type="entry name" value="VapC_family"/>
</dbReference>
<keyword evidence="3 6" id="KW-0479">Metal-binding</keyword>
<keyword evidence="2 6" id="KW-0540">Nuclease</keyword>
<dbReference type="EC" id="3.1.-.-" evidence="6"/>
<dbReference type="PANTHER" id="PTHR35901">
    <property type="entry name" value="RIBONUCLEASE VAPC3"/>
    <property type="match status" value="1"/>
</dbReference>